<proteinExistence type="predicted"/>
<dbReference type="InterPro" id="IPR036865">
    <property type="entry name" value="CRAL-TRIO_dom_sf"/>
</dbReference>
<dbReference type="AlphaFoldDB" id="Q2A9P2"/>
<sequence>MVLLEQNLAHKYGLTGAIKTGNVKLLKIIKIIEDRHQLLPWGRYGFSDFISSFMNNACDPDFGHNGDGTIDKLCMFQVPGPNYLGELLEAIDPSNLPTFLGGNCICSDSEGWLFSDGPWNDPNIDVYARTSLDIYWRLAQWDAGSEGHTIWTKFRKFATYSYKSFQEIFIWGFINLRIFFPISVVGFCRKLKMLEVSLRETRRASHAEIVETTKPNQTDTTYSQMLNGLERKTIRTTMINANHVWSQSVSHATARVTSATATSSLSH</sequence>
<dbReference type="Gene3D" id="3.40.525.10">
    <property type="entry name" value="CRAL-TRIO lipid binding domain"/>
    <property type="match status" value="1"/>
</dbReference>
<protein>
    <submittedName>
        <fullName evidence="1">Uncharacterized protein</fullName>
    </submittedName>
</protein>
<name>Q2A9P2_BRAOL</name>
<dbReference type="PANTHER" id="PTHR45657:SF50">
    <property type="entry name" value="PHOSPHATIDYLINOSITOL_PHOSPHATIDYLCHOLINE TRANSFER PROTEIN SFH11"/>
    <property type="match status" value="1"/>
</dbReference>
<dbReference type="SUPFAM" id="SSF52087">
    <property type="entry name" value="CRAL/TRIO domain"/>
    <property type="match status" value="1"/>
</dbReference>
<dbReference type="PANTHER" id="PTHR45657">
    <property type="entry name" value="CRAL-TRIO DOMAIN-CONTAINING PROTEIN YKL091C-RELATED"/>
    <property type="match status" value="1"/>
</dbReference>
<gene>
    <name evidence="1" type="ORF">26.t00026</name>
</gene>
<organism evidence="1">
    <name type="scientific">Brassica oleracea</name>
    <name type="common">Wild cabbage</name>
    <dbReference type="NCBI Taxonomy" id="3712"/>
    <lineage>
        <taxon>Eukaryota</taxon>
        <taxon>Viridiplantae</taxon>
        <taxon>Streptophyta</taxon>
        <taxon>Embryophyta</taxon>
        <taxon>Tracheophyta</taxon>
        <taxon>Spermatophyta</taxon>
        <taxon>Magnoliopsida</taxon>
        <taxon>eudicotyledons</taxon>
        <taxon>Gunneridae</taxon>
        <taxon>Pentapetalae</taxon>
        <taxon>rosids</taxon>
        <taxon>malvids</taxon>
        <taxon>Brassicales</taxon>
        <taxon>Brassicaceae</taxon>
        <taxon>Brassiceae</taxon>
        <taxon>Brassica</taxon>
    </lineage>
</organism>
<evidence type="ECO:0000313" key="1">
    <source>
        <dbReference type="EMBL" id="ABD65005.1"/>
    </source>
</evidence>
<accession>Q2A9P2</accession>
<reference evidence="1" key="1">
    <citation type="submission" date="2006-03" db="EMBL/GenBank/DDBJ databases">
        <title>Comparative genomics of Brassica oleracea and Arabidopsis thaliana reveals gene loss, fragmentation and dispersal following polyploidy.</title>
        <authorList>
            <person name="Town C.D."/>
            <person name="Cheung F."/>
            <person name="Maiti R."/>
            <person name="Crabtree J."/>
            <person name="Haas B.J."/>
            <person name="Wortman J.R."/>
            <person name="Hine E.E."/>
            <person name="Althoff R."/>
            <person name="Arbogast T."/>
            <person name="Tallon L.J."/>
            <person name="Teresa U.T."/>
            <person name="Trick M."/>
            <person name="Bancroft I."/>
        </authorList>
    </citation>
    <scope>NUCLEOTIDE SEQUENCE</scope>
</reference>
<dbReference type="EMBL" id="AC183495">
    <property type="protein sequence ID" value="ABD65005.1"/>
    <property type="molecule type" value="Genomic_DNA"/>
</dbReference>
<dbReference type="InterPro" id="IPR051026">
    <property type="entry name" value="PI/PC_transfer"/>
</dbReference>